<feature type="compositionally biased region" description="Acidic residues" evidence="1">
    <location>
        <begin position="245"/>
        <end position="262"/>
    </location>
</feature>
<comment type="caution">
    <text evidence="2">The sequence shown here is derived from an EMBL/GenBank/DDBJ whole genome shotgun (WGS) entry which is preliminary data.</text>
</comment>
<protein>
    <submittedName>
        <fullName evidence="2">Uncharacterized protein</fullName>
    </submittedName>
</protein>
<organism evidence="2 3">
    <name type="scientific">Rhodotorula paludigena</name>
    <dbReference type="NCBI Taxonomy" id="86838"/>
    <lineage>
        <taxon>Eukaryota</taxon>
        <taxon>Fungi</taxon>
        <taxon>Dikarya</taxon>
        <taxon>Basidiomycota</taxon>
        <taxon>Pucciniomycotina</taxon>
        <taxon>Microbotryomycetes</taxon>
        <taxon>Sporidiobolales</taxon>
        <taxon>Sporidiobolaceae</taxon>
        <taxon>Rhodotorula</taxon>
    </lineage>
</organism>
<feature type="region of interest" description="Disordered" evidence="1">
    <location>
        <begin position="42"/>
        <end position="61"/>
    </location>
</feature>
<dbReference type="Proteomes" id="UP001342314">
    <property type="component" value="Unassembled WGS sequence"/>
</dbReference>
<name>A0AAV5GKH4_9BASI</name>
<dbReference type="EMBL" id="BQKY01000007">
    <property type="protein sequence ID" value="GJN90703.1"/>
    <property type="molecule type" value="Genomic_DNA"/>
</dbReference>
<proteinExistence type="predicted"/>
<dbReference type="AlphaFoldDB" id="A0AAV5GKH4"/>
<feature type="region of interest" description="Disordered" evidence="1">
    <location>
        <begin position="152"/>
        <end position="192"/>
    </location>
</feature>
<feature type="region of interest" description="Disordered" evidence="1">
    <location>
        <begin position="242"/>
        <end position="262"/>
    </location>
</feature>
<gene>
    <name evidence="2" type="ORF">Rhopal_003717-T1</name>
</gene>
<evidence type="ECO:0000313" key="3">
    <source>
        <dbReference type="Proteomes" id="UP001342314"/>
    </source>
</evidence>
<accession>A0AAV5GKH4</accession>
<evidence type="ECO:0000313" key="2">
    <source>
        <dbReference type="EMBL" id="GJN90703.1"/>
    </source>
</evidence>
<reference evidence="2 3" key="1">
    <citation type="submission" date="2021-12" db="EMBL/GenBank/DDBJ databases">
        <title>High titer production of polyol ester of fatty acids by Rhodotorula paludigena BS15 towards product separation-free biomass refinery.</title>
        <authorList>
            <person name="Mano J."/>
            <person name="Ono H."/>
            <person name="Tanaka T."/>
            <person name="Naito K."/>
            <person name="Sushida H."/>
            <person name="Ike M."/>
            <person name="Tokuyasu K."/>
            <person name="Kitaoka M."/>
        </authorList>
    </citation>
    <scope>NUCLEOTIDE SEQUENCE [LARGE SCALE GENOMIC DNA]</scope>
    <source>
        <strain evidence="2 3">BS15</strain>
    </source>
</reference>
<keyword evidence="3" id="KW-1185">Reference proteome</keyword>
<sequence length="382" mass="41157">MRNVELEQDASSRRNYTALFNPRRLGLGLPFHLASSAAKASEDIVEPEAVSTKREAEPLSRQARAPLTLDIPIFRSPFTNPSPFSVPLPPKKVETVRRRRRGSGEERALAANRYKAIVALETATGKRRKSIVDVEDMTEGLEKASVAERRRSALTPLNRRPTAASRAQLFRTPAPGDDLTDSDFAASPPADSPGGVRLTFPLNFPSPSGVNMPYPLVFPSRPTSIRSTNSLANLSSLDAFHNCGDDDDGGEESLASDDEDDEDLTSVVAEVLERSAAATRVVPSFASPFPPPFLSNSRRTYTADSFSKLTFPAMPTLFPNAVGSVPGRRVSAASSYRGSTDHHDGMATPSTVELRRSPLETGMTIVEGNVFAEAFAGSVTPA</sequence>
<evidence type="ECO:0000256" key="1">
    <source>
        <dbReference type="SAM" id="MobiDB-lite"/>
    </source>
</evidence>